<reference evidence="2" key="1">
    <citation type="journal article" date="2022" name="Mol. Ecol. Resour.">
        <title>The genomes of chicory, endive, great burdock and yacon provide insights into Asteraceae palaeo-polyploidization history and plant inulin production.</title>
        <authorList>
            <person name="Fan W."/>
            <person name="Wang S."/>
            <person name="Wang H."/>
            <person name="Wang A."/>
            <person name="Jiang F."/>
            <person name="Liu H."/>
            <person name="Zhao H."/>
            <person name="Xu D."/>
            <person name="Zhang Y."/>
        </authorList>
    </citation>
    <scope>NUCLEOTIDE SEQUENCE [LARGE SCALE GENOMIC DNA]</scope>
    <source>
        <strain evidence="2">cv. Yunnan</strain>
    </source>
</reference>
<dbReference type="Proteomes" id="UP001056120">
    <property type="component" value="Linkage Group LG02"/>
</dbReference>
<comment type="caution">
    <text evidence="1">The sequence shown here is derived from an EMBL/GenBank/DDBJ whole genome shotgun (WGS) entry which is preliminary data.</text>
</comment>
<evidence type="ECO:0000313" key="1">
    <source>
        <dbReference type="EMBL" id="KAI3825353.1"/>
    </source>
</evidence>
<proteinExistence type="predicted"/>
<name>A0ACB9JZF8_9ASTR</name>
<accession>A0ACB9JZF8</accession>
<evidence type="ECO:0000313" key="2">
    <source>
        <dbReference type="Proteomes" id="UP001056120"/>
    </source>
</evidence>
<organism evidence="1 2">
    <name type="scientific">Smallanthus sonchifolius</name>
    <dbReference type="NCBI Taxonomy" id="185202"/>
    <lineage>
        <taxon>Eukaryota</taxon>
        <taxon>Viridiplantae</taxon>
        <taxon>Streptophyta</taxon>
        <taxon>Embryophyta</taxon>
        <taxon>Tracheophyta</taxon>
        <taxon>Spermatophyta</taxon>
        <taxon>Magnoliopsida</taxon>
        <taxon>eudicotyledons</taxon>
        <taxon>Gunneridae</taxon>
        <taxon>Pentapetalae</taxon>
        <taxon>asterids</taxon>
        <taxon>campanulids</taxon>
        <taxon>Asterales</taxon>
        <taxon>Asteraceae</taxon>
        <taxon>Asteroideae</taxon>
        <taxon>Heliantheae alliance</taxon>
        <taxon>Millerieae</taxon>
        <taxon>Smallanthus</taxon>
    </lineage>
</organism>
<gene>
    <name evidence="1" type="ORF">L1987_06836</name>
</gene>
<protein>
    <submittedName>
        <fullName evidence="1">Uncharacterized protein</fullName>
    </submittedName>
</protein>
<reference evidence="1 2" key="2">
    <citation type="journal article" date="2022" name="Mol. Ecol. Resour.">
        <title>The genomes of chicory, endive, great burdock and yacon provide insights into Asteraceae paleo-polyploidization history and plant inulin production.</title>
        <authorList>
            <person name="Fan W."/>
            <person name="Wang S."/>
            <person name="Wang H."/>
            <person name="Wang A."/>
            <person name="Jiang F."/>
            <person name="Liu H."/>
            <person name="Zhao H."/>
            <person name="Xu D."/>
            <person name="Zhang Y."/>
        </authorList>
    </citation>
    <scope>NUCLEOTIDE SEQUENCE [LARGE SCALE GENOMIC DNA]</scope>
    <source>
        <strain evidence="2">cv. Yunnan</strain>
        <tissue evidence="1">Leaves</tissue>
    </source>
</reference>
<sequence length="78" mass="8728">MSSKSFSHPSQSPRHGCIDAHAEELYHARLGAHVASTRQYTVGCVDVIPSWNCWLDSTLLHVSASDQRYLPRLLLLPL</sequence>
<dbReference type="EMBL" id="CM042019">
    <property type="protein sequence ID" value="KAI3825353.1"/>
    <property type="molecule type" value="Genomic_DNA"/>
</dbReference>
<keyword evidence="2" id="KW-1185">Reference proteome</keyword>